<comment type="similarity">
    <text evidence="10 13">In the N-terminal section; belongs to the UvrB family.</text>
</comment>
<dbReference type="CDD" id="cd17991">
    <property type="entry name" value="DEXHc_TRCF"/>
    <property type="match status" value="1"/>
</dbReference>
<comment type="similarity">
    <text evidence="11 13">In the C-terminal section; belongs to the helicase family. RecG subfamily.</text>
</comment>
<dbReference type="Pfam" id="PF03461">
    <property type="entry name" value="TRCF"/>
    <property type="match status" value="1"/>
</dbReference>
<evidence type="ECO:0000256" key="8">
    <source>
        <dbReference type="ARBA" id="ARBA00023125"/>
    </source>
</evidence>
<dbReference type="SMART" id="SM01058">
    <property type="entry name" value="CarD_TRCF"/>
    <property type="match status" value="1"/>
</dbReference>
<dbReference type="InterPro" id="IPR027417">
    <property type="entry name" value="P-loop_NTPase"/>
</dbReference>
<dbReference type="GO" id="GO:0005524">
    <property type="term" value="F:ATP binding"/>
    <property type="evidence" value="ECO:0007669"/>
    <property type="project" value="UniProtKB-UniRule"/>
</dbReference>
<dbReference type="InterPro" id="IPR036101">
    <property type="entry name" value="CarD-like/TRCF_RID_sf"/>
</dbReference>
<evidence type="ECO:0000256" key="11">
    <source>
        <dbReference type="ARBA" id="ARBA00061399"/>
    </source>
</evidence>
<evidence type="ECO:0000256" key="9">
    <source>
        <dbReference type="ARBA" id="ARBA00023204"/>
    </source>
</evidence>
<dbReference type="PROSITE" id="PS51194">
    <property type="entry name" value="HELICASE_CTER"/>
    <property type="match status" value="1"/>
</dbReference>
<dbReference type="EC" id="3.6.4.-" evidence="13"/>
<dbReference type="InterPro" id="IPR014001">
    <property type="entry name" value="Helicase_ATP-bd"/>
</dbReference>
<dbReference type="GO" id="GO:0003684">
    <property type="term" value="F:damaged DNA binding"/>
    <property type="evidence" value="ECO:0007669"/>
    <property type="project" value="InterPro"/>
</dbReference>
<dbReference type="Proteomes" id="UP000218831">
    <property type="component" value="Unassembled WGS sequence"/>
</dbReference>
<keyword evidence="2 13" id="KW-0963">Cytoplasm</keyword>
<keyword evidence="9 13" id="KW-0234">DNA repair</keyword>
<organism evidence="16 17">
    <name type="scientific">Fodinibius salipaludis</name>
    <dbReference type="NCBI Taxonomy" id="2032627"/>
    <lineage>
        <taxon>Bacteria</taxon>
        <taxon>Pseudomonadati</taxon>
        <taxon>Balneolota</taxon>
        <taxon>Balneolia</taxon>
        <taxon>Balneolales</taxon>
        <taxon>Balneolaceae</taxon>
        <taxon>Fodinibius</taxon>
    </lineage>
</organism>
<comment type="subcellular location">
    <subcellularLocation>
        <location evidence="1 13">Cytoplasm</location>
    </subcellularLocation>
</comment>
<dbReference type="SMART" id="SM00487">
    <property type="entry name" value="DEXDc"/>
    <property type="match status" value="1"/>
</dbReference>
<dbReference type="InterPro" id="IPR011545">
    <property type="entry name" value="DEAD/DEAH_box_helicase_dom"/>
</dbReference>
<keyword evidence="3 13" id="KW-0547">Nucleotide-binding</keyword>
<dbReference type="RefSeq" id="WP_095607566.1">
    <property type="nucleotide sequence ID" value="NZ_NSKE01000012.1"/>
</dbReference>
<evidence type="ECO:0000256" key="5">
    <source>
        <dbReference type="ARBA" id="ARBA00022801"/>
    </source>
</evidence>
<dbReference type="InterPro" id="IPR041471">
    <property type="entry name" value="UvrB_inter"/>
</dbReference>
<dbReference type="Pfam" id="PF17757">
    <property type="entry name" value="UvrB_inter"/>
    <property type="match status" value="1"/>
</dbReference>
<dbReference type="HAMAP" id="MF_00969">
    <property type="entry name" value="TRCF"/>
    <property type="match status" value="1"/>
</dbReference>
<dbReference type="Gene3D" id="3.40.50.300">
    <property type="entry name" value="P-loop containing nucleotide triphosphate hydrolases"/>
    <property type="match status" value="2"/>
</dbReference>
<dbReference type="NCBIfam" id="TIGR00580">
    <property type="entry name" value="mfd"/>
    <property type="match status" value="1"/>
</dbReference>
<evidence type="ECO:0000259" key="15">
    <source>
        <dbReference type="PROSITE" id="PS51194"/>
    </source>
</evidence>
<evidence type="ECO:0000256" key="1">
    <source>
        <dbReference type="ARBA" id="ARBA00004496"/>
    </source>
</evidence>
<feature type="domain" description="Helicase C-terminal" evidence="15">
    <location>
        <begin position="747"/>
        <end position="901"/>
    </location>
</feature>
<comment type="function">
    <text evidence="13">Couples transcription and DNA repair by recognizing RNA polymerase (RNAP) stalled at DNA lesions. Mediates ATP-dependent release of RNAP and its truncated transcript from the DNA, and recruitment of nucleotide excision repair machinery to the damaged site.</text>
</comment>
<keyword evidence="7 13" id="KW-0067">ATP-binding</keyword>
<accession>A0A2A2G701</accession>
<dbReference type="SMART" id="SM00982">
    <property type="entry name" value="TRCF"/>
    <property type="match status" value="1"/>
</dbReference>
<proteinExistence type="inferred from homology"/>
<dbReference type="AlphaFoldDB" id="A0A2A2G701"/>
<evidence type="ECO:0000256" key="13">
    <source>
        <dbReference type="HAMAP-Rule" id="MF_00969"/>
    </source>
</evidence>
<sequence>MALQSVLKTFSAQIPWSDLHSHIKERNTIQLSHFVGSSPSFLVAKLAQKYDKVVAIHGDPESAQFMQGDLEALDVDQANYFPETGHKPYDDQQITDSSVVVQRSEVLEKINTDPKSVLVTSAAAIFEKIVAPEVFTDASLTIKNGDSVEIDGLKEELVDQEYEPVKFVNQPGEFAHRGGILDVYPYSGEYPIRLEFFGDEVDSIREFDPDSQRSVSFLDVARFVPDASSLNKGQKQGVLSYFDEETVFVLLNRSLIESDIEDRFQQASNTFNELESTEDLLPPEELYVDLEHLQESYLNHARIHLGGFSQNSEPEWSYRLDASPQPDFNGSIKLLRENIEQLSKKSFDTYILCDNGGQRDRFEELLGEPSKDLRYHLSVESIHEGFTLNKQGLAVYTDHQIFNRYHRPKVRQKRSTSNISIKELRDLNIGDYVVHVDYGIGKFAGFKKIEVRGVEQESVVLRYQENSLLYVNVTSLHKIQKYSGKEGTQPRINKLGSGRWARKKAQTKEKVKDIARDLIKLYAKRKSKNAFYFSPDTSWQTEMEARFEFEETPDQRDAIEAVKSDMESNTPMDRLVCGDVGFGKTEVAVRAAFKAVMDHKQVAVLVPTTILADQHYKTFAERMKDFPVTVEVLSRFRTRKEQKETLKKLEEGKADIVIGTHRLTSKDVEFDDLGLLVVDEEQRFGVKTKEKLKEYRATVDVLTLTATPIPRTLQFSLMGARDLSIINTPPPNRQPVETEIHSFDKELIQDAISQEVSRGGQVFFIHNRVKTIESVANMVRDIMPNIRVRFAHGQMSSKQLENIIEDFYEHKFDVLVSTNIVENGIDISNANTMIINRADMFGLAELHQLRGRVGRSHRKAFCYLITKDIKSLTDDARKRLLALEEFSDLGSGFNIAMRDLDIRGAGDILGAEQSGFINDLGFDLYQKILNDAVKELKEEEFSDVFSDVETEIELPETQVEFDLPALLESDYVSDNVERLNLYRKLAGAEDLETIKEWKEEVKDRFGPIPDATQNLITASVVKLYASRLFMTKVRIRSNRMWMECPKHDSDLGEEFYGDRFQHVLKKMQKEAEGRYEVIQKEDRVRFAIQDIPDLEAAAEFLKELAPSTDKKREVSLA</sequence>
<comment type="caution">
    <text evidence="16">The sequence shown here is derived from an EMBL/GenBank/DDBJ whole genome shotgun (WGS) entry which is preliminary data.</text>
</comment>
<protein>
    <recommendedName>
        <fullName evidence="12 13">Transcription-repair-coupling factor</fullName>
        <shortName evidence="13">TRCF</shortName>
        <ecNumber evidence="13">3.6.4.-</ecNumber>
    </recommendedName>
</protein>
<dbReference type="InterPro" id="IPR003711">
    <property type="entry name" value="CarD-like/TRCF_RID"/>
</dbReference>
<dbReference type="Gene3D" id="2.40.10.170">
    <property type="match status" value="1"/>
</dbReference>
<dbReference type="GO" id="GO:0016787">
    <property type="term" value="F:hydrolase activity"/>
    <property type="evidence" value="ECO:0007669"/>
    <property type="project" value="UniProtKB-KW"/>
</dbReference>
<gene>
    <name evidence="13 16" type="primary">mfd</name>
    <name evidence="16" type="ORF">CK503_14590</name>
</gene>
<evidence type="ECO:0000256" key="6">
    <source>
        <dbReference type="ARBA" id="ARBA00022806"/>
    </source>
</evidence>
<keyword evidence="8 13" id="KW-0238">DNA-binding</keyword>
<dbReference type="PROSITE" id="PS51192">
    <property type="entry name" value="HELICASE_ATP_BIND_1"/>
    <property type="match status" value="1"/>
</dbReference>
<evidence type="ECO:0000256" key="2">
    <source>
        <dbReference type="ARBA" id="ARBA00022490"/>
    </source>
</evidence>
<dbReference type="InterPro" id="IPR047112">
    <property type="entry name" value="RecG/Mfd"/>
</dbReference>
<dbReference type="PANTHER" id="PTHR47964:SF1">
    <property type="entry name" value="ATP-DEPENDENT DNA HELICASE HOMOLOG RECG, CHLOROPLASTIC"/>
    <property type="match status" value="1"/>
</dbReference>
<evidence type="ECO:0000256" key="10">
    <source>
        <dbReference type="ARBA" id="ARBA00061104"/>
    </source>
</evidence>
<dbReference type="Gene3D" id="3.90.1150.50">
    <property type="entry name" value="Transcription-repair-coupling factor, D7 domain"/>
    <property type="match status" value="1"/>
</dbReference>
<dbReference type="OrthoDB" id="9804325at2"/>
<feature type="domain" description="Helicase ATP-binding" evidence="14">
    <location>
        <begin position="565"/>
        <end position="726"/>
    </location>
</feature>
<dbReference type="InterPro" id="IPR004576">
    <property type="entry name" value="Mfd"/>
</dbReference>
<dbReference type="InterPro" id="IPR037235">
    <property type="entry name" value="TRCF-like_C_D7"/>
</dbReference>
<dbReference type="Pfam" id="PF00270">
    <property type="entry name" value="DEAD"/>
    <property type="match status" value="1"/>
</dbReference>
<name>A0A2A2G701_9BACT</name>
<dbReference type="GO" id="GO:0003678">
    <property type="term" value="F:DNA helicase activity"/>
    <property type="evidence" value="ECO:0007669"/>
    <property type="project" value="TreeGrafter"/>
</dbReference>
<dbReference type="Pfam" id="PF00271">
    <property type="entry name" value="Helicase_C"/>
    <property type="match status" value="1"/>
</dbReference>
<dbReference type="SUPFAM" id="SSF143517">
    <property type="entry name" value="TRCF domain-like"/>
    <property type="match status" value="1"/>
</dbReference>
<evidence type="ECO:0000256" key="12">
    <source>
        <dbReference type="ARBA" id="ARBA00070128"/>
    </source>
</evidence>
<evidence type="ECO:0000259" key="14">
    <source>
        <dbReference type="PROSITE" id="PS51192"/>
    </source>
</evidence>
<keyword evidence="6" id="KW-0347">Helicase</keyword>
<dbReference type="Pfam" id="PF02559">
    <property type="entry name" value="CarD_TRCF_RID"/>
    <property type="match status" value="1"/>
</dbReference>
<evidence type="ECO:0000256" key="4">
    <source>
        <dbReference type="ARBA" id="ARBA00022763"/>
    </source>
</evidence>
<dbReference type="EMBL" id="NSKE01000012">
    <property type="protein sequence ID" value="PAU92910.1"/>
    <property type="molecule type" value="Genomic_DNA"/>
</dbReference>
<dbReference type="SUPFAM" id="SSF141259">
    <property type="entry name" value="CarD-like"/>
    <property type="match status" value="1"/>
</dbReference>
<dbReference type="SUPFAM" id="SSF52540">
    <property type="entry name" value="P-loop containing nucleoside triphosphate hydrolases"/>
    <property type="match status" value="4"/>
</dbReference>
<dbReference type="FunFam" id="3.40.50.300:FF:000546">
    <property type="entry name" value="Transcription-repair-coupling factor"/>
    <property type="match status" value="1"/>
</dbReference>
<keyword evidence="5 13" id="KW-0378">Hydrolase</keyword>
<evidence type="ECO:0000256" key="3">
    <source>
        <dbReference type="ARBA" id="ARBA00022741"/>
    </source>
</evidence>
<keyword evidence="4 13" id="KW-0227">DNA damage</keyword>
<dbReference type="GO" id="GO:0006355">
    <property type="term" value="P:regulation of DNA-templated transcription"/>
    <property type="evidence" value="ECO:0007669"/>
    <property type="project" value="UniProtKB-UniRule"/>
</dbReference>
<dbReference type="GO" id="GO:0000716">
    <property type="term" value="P:transcription-coupled nucleotide-excision repair, DNA damage recognition"/>
    <property type="evidence" value="ECO:0007669"/>
    <property type="project" value="UniProtKB-UniRule"/>
</dbReference>
<keyword evidence="17" id="KW-1185">Reference proteome</keyword>
<dbReference type="GO" id="GO:0005737">
    <property type="term" value="C:cytoplasm"/>
    <property type="evidence" value="ECO:0007669"/>
    <property type="project" value="UniProtKB-SubCell"/>
</dbReference>
<evidence type="ECO:0000256" key="7">
    <source>
        <dbReference type="ARBA" id="ARBA00022840"/>
    </source>
</evidence>
<dbReference type="InterPro" id="IPR005118">
    <property type="entry name" value="TRCF_C"/>
</dbReference>
<dbReference type="Gene3D" id="3.30.2060.10">
    <property type="entry name" value="Penicillin-binding protein 1b domain"/>
    <property type="match status" value="1"/>
</dbReference>
<reference evidence="16 17" key="1">
    <citation type="submission" date="2017-08" db="EMBL/GenBank/DDBJ databases">
        <title>Aliifodinibius alkalisoli sp. nov., isolated from saline alkaline soil.</title>
        <authorList>
            <person name="Liu D."/>
            <person name="Zhang G."/>
        </authorList>
    </citation>
    <scope>NUCLEOTIDE SEQUENCE [LARGE SCALE GENOMIC DNA]</scope>
    <source>
        <strain evidence="16 17">WN023</strain>
    </source>
</reference>
<evidence type="ECO:0000313" key="17">
    <source>
        <dbReference type="Proteomes" id="UP000218831"/>
    </source>
</evidence>
<evidence type="ECO:0000313" key="16">
    <source>
        <dbReference type="EMBL" id="PAU92910.1"/>
    </source>
</evidence>
<dbReference type="PANTHER" id="PTHR47964">
    <property type="entry name" value="ATP-DEPENDENT DNA HELICASE HOMOLOG RECG, CHLOROPLASTIC"/>
    <property type="match status" value="1"/>
</dbReference>
<dbReference type="SMART" id="SM00490">
    <property type="entry name" value="HELICc"/>
    <property type="match status" value="1"/>
</dbReference>
<dbReference type="InterPro" id="IPR001650">
    <property type="entry name" value="Helicase_C-like"/>
</dbReference>